<feature type="region of interest" description="Disordered" evidence="1">
    <location>
        <begin position="1"/>
        <end position="21"/>
    </location>
</feature>
<dbReference type="AlphaFoldDB" id="A0A7J6HXF8"/>
<reference evidence="4 5" key="1">
    <citation type="journal article" date="2020" name="bioRxiv">
        <title>Sequence and annotation of 42 cannabis genomes reveals extensive copy number variation in cannabinoid synthesis and pathogen resistance genes.</title>
        <authorList>
            <person name="Mckernan K.J."/>
            <person name="Helbert Y."/>
            <person name="Kane L.T."/>
            <person name="Ebling H."/>
            <person name="Zhang L."/>
            <person name="Liu B."/>
            <person name="Eaton Z."/>
            <person name="Mclaughlin S."/>
            <person name="Kingan S."/>
            <person name="Baybayan P."/>
            <person name="Concepcion G."/>
            <person name="Jordan M."/>
            <person name="Riva A."/>
            <person name="Barbazuk W."/>
            <person name="Harkins T."/>
        </authorList>
    </citation>
    <scope>NUCLEOTIDE SEQUENCE [LARGE SCALE GENOMIC DNA]</scope>
    <source>
        <strain evidence="4 5">cv. Jamaican Lion 4</strain>
        <strain evidence="3">Father</strain>
        <strain evidence="2">Mother</strain>
        <tissue evidence="3">Leaf</tissue>
    </source>
</reference>
<keyword evidence="5" id="KW-1185">Reference proteome</keyword>
<dbReference type="Proteomes" id="UP000525078">
    <property type="component" value="Unassembled WGS sequence"/>
</dbReference>
<sequence length="205" mass="21988">MAAAKLGVRGDTHHHPSPSSTNHILTHHAYYILIKSTFSSEILAPEPVSYHSLLHRGTMVMVCLKKFWASLAQCFTSGALIPLPRASRTSVGNSARLTTLSVPTKHTETSAGLSGSQITTVADPIITEPNSPGSEAILDSNFFLHKMEVNVMTNDIPSISPTITIVSNVTKFVPIFPLGFMTSLSIKSMISLVLVVSVFPALSFG</sequence>
<organism evidence="3 5">
    <name type="scientific">Cannabis sativa</name>
    <name type="common">Hemp</name>
    <name type="synonym">Marijuana</name>
    <dbReference type="NCBI Taxonomy" id="3483"/>
    <lineage>
        <taxon>Eukaryota</taxon>
        <taxon>Viridiplantae</taxon>
        <taxon>Streptophyta</taxon>
        <taxon>Embryophyta</taxon>
        <taxon>Tracheophyta</taxon>
        <taxon>Spermatophyta</taxon>
        <taxon>Magnoliopsida</taxon>
        <taxon>eudicotyledons</taxon>
        <taxon>Gunneridae</taxon>
        <taxon>Pentapetalae</taxon>
        <taxon>rosids</taxon>
        <taxon>fabids</taxon>
        <taxon>Rosales</taxon>
        <taxon>Cannabaceae</taxon>
        <taxon>Cannabis</taxon>
    </lineage>
</organism>
<proteinExistence type="predicted"/>
<evidence type="ECO:0000313" key="4">
    <source>
        <dbReference type="Proteomes" id="UP000525078"/>
    </source>
</evidence>
<protein>
    <submittedName>
        <fullName evidence="3">Uncharacterized protein</fullName>
    </submittedName>
</protein>
<dbReference type="EMBL" id="JAATIP010000132">
    <property type="protein sequence ID" value="KAF4368775.1"/>
    <property type="molecule type" value="Genomic_DNA"/>
</dbReference>
<gene>
    <name evidence="2" type="ORF">F8388_021387</name>
    <name evidence="3" type="ORF">G4B88_022584</name>
</gene>
<evidence type="ECO:0000256" key="1">
    <source>
        <dbReference type="SAM" id="MobiDB-lite"/>
    </source>
</evidence>
<dbReference type="EMBL" id="JAATIQ010000021">
    <property type="protein sequence ID" value="KAF4399501.1"/>
    <property type="molecule type" value="Genomic_DNA"/>
</dbReference>
<evidence type="ECO:0000313" key="2">
    <source>
        <dbReference type="EMBL" id="KAF4368775.1"/>
    </source>
</evidence>
<dbReference type="Proteomes" id="UP000583929">
    <property type="component" value="Unassembled WGS sequence"/>
</dbReference>
<evidence type="ECO:0000313" key="5">
    <source>
        <dbReference type="Proteomes" id="UP000583929"/>
    </source>
</evidence>
<evidence type="ECO:0000313" key="3">
    <source>
        <dbReference type="EMBL" id="KAF4399501.1"/>
    </source>
</evidence>
<accession>A0A7J6HXF8</accession>
<name>A0A7J6HXF8_CANSA</name>
<comment type="caution">
    <text evidence="3">The sequence shown here is derived from an EMBL/GenBank/DDBJ whole genome shotgun (WGS) entry which is preliminary data.</text>
</comment>